<evidence type="ECO:0000256" key="10">
    <source>
        <dbReference type="ARBA" id="ARBA00047770"/>
    </source>
</evidence>
<sequence>MYQHIIKARYSKVVRPHHCSMKKYKVGESQQYREIHSVLIDNIVDIAGIGPHSTFVDLGSGVGNVCRQISLKTGCRCYGVELLANPAQLARALSEQIHVFSYIWGYEHKGPVDLHHGDMRTNGTTMPAIKEVDVIYINNFKFEPSCVYIFPYLFYIYLTWT</sequence>
<dbReference type="GO" id="GO:0000077">
    <property type="term" value="P:DNA damage checkpoint signaling"/>
    <property type="evidence" value="ECO:0007669"/>
    <property type="project" value="TreeGrafter"/>
</dbReference>
<feature type="domain" description="DOT1" evidence="12">
    <location>
        <begin position="1"/>
        <end position="161"/>
    </location>
</feature>
<comment type="catalytic activity">
    <reaction evidence="10 11">
        <text>L-lysyl(79)-[histone H3] + 3 S-adenosyl-L-methionine = N(6),N(6),N(6)-trimethyl-L-lysyl(79)-[histone H3] + 3 S-adenosyl-L-homocysteine + 3 H(+)</text>
        <dbReference type="Rhea" id="RHEA:60328"/>
        <dbReference type="Rhea" id="RHEA-COMP:15549"/>
        <dbReference type="Rhea" id="RHEA-COMP:15552"/>
        <dbReference type="ChEBI" id="CHEBI:15378"/>
        <dbReference type="ChEBI" id="CHEBI:29969"/>
        <dbReference type="ChEBI" id="CHEBI:57856"/>
        <dbReference type="ChEBI" id="CHEBI:59789"/>
        <dbReference type="ChEBI" id="CHEBI:61961"/>
        <dbReference type="EC" id="2.1.1.360"/>
    </reaction>
</comment>
<evidence type="ECO:0000256" key="7">
    <source>
        <dbReference type="ARBA" id="ARBA00022853"/>
    </source>
</evidence>
<protein>
    <recommendedName>
        <fullName evidence="3 11">Histone-lysine N-methyltransferase, H3 lysine-79 specific</fullName>
        <ecNumber evidence="2 11">2.1.1.360</ecNumber>
    </recommendedName>
    <alternativeName>
        <fullName evidence="9 11">Histone H3-K79 methyltransferase</fullName>
    </alternativeName>
</protein>
<dbReference type="GO" id="GO:0140956">
    <property type="term" value="F:histone H3K79 trimethyltransferase activity"/>
    <property type="evidence" value="ECO:0007669"/>
    <property type="project" value="UniProtKB-EC"/>
</dbReference>
<keyword evidence="4 11" id="KW-0489">Methyltransferase</keyword>
<dbReference type="Pfam" id="PF08123">
    <property type="entry name" value="DOT1"/>
    <property type="match status" value="1"/>
</dbReference>
<dbReference type="PANTHER" id="PTHR21451:SF0">
    <property type="entry name" value="HISTONE-LYSINE N-METHYLTRANSFERASE, H3 LYSINE-79 SPECIFIC"/>
    <property type="match status" value="1"/>
</dbReference>
<evidence type="ECO:0000313" key="14">
    <source>
        <dbReference type="Proteomes" id="UP000217790"/>
    </source>
</evidence>
<evidence type="ECO:0000256" key="1">
    <source>
        <dbReference type="ARBA" id="ARBA00004123"/>
    </source>
</evidence>
<accession>A0A2H3DLF9</accession>
<dbReference type="Gene3D" id="3.40.50.150">
    <property type="entry name" value="Vaccinia Virus protein VP39"/>
    <property type="match status" value="1"/>
</dbReference>
<dbReference type="AlphaFoldDB" id="A0A2H3DLF9"/>
<dbReference type="InterPro" id="IPR029063">
    <property type="entry name" value="SAM-dependent_MTases_sf"/>
</dbReference>
<keyword evidence="6 11" id="KW-0949">S-adenosyl-L-methionine</keyword>
<dbReference type="CDD" id="cd02440">
    <property type="entry name" value="AdoMet_MTases"/>
    <property type="match status" value="1"/>
</dbReference>
<gene>
    <name evidence="13" type="ORF">ARMGADRAFT_937430</name>
</gene>
<comment type="function">
    <text evidence="11">Histone methyltransferase that specifically trimethylates histone H3 to form H3K79me3. This methylation is required for telomere silencing and for the pachytene checkpoint during the meiotic cell cycle by allowing the recruitment of RAD9 to double strand breaks. Nucleosomes are preferred as substrate compared to free histone.</text>
</comment>
<dbReference type="InterPro" id="IPR025789">
    <property type="entry name" value="DOT1_dom"/>
</dbReference>
<evidence type="ECO:0000256" key="2">
    <source>
        <dbReference type="ARBA" id="ARBA00012190"/>
    </source>
</evidence>
<comment type="miscellaneous">
    <text evidence="11">In contrast to other lysine histone methyltransferases, it does not contain a SET domain, suggesting the existence of another mechanism for methylation of lysine residues of histones.</text>
</comment>
<dbReference type="Proteomes" id="UP000217790">
    <property type="component" value="Unassembled WGS sequence"/>
</dbReference>
<keyword evidence="7 11" id="KW-0156">Chromatin regulator</keyword>
<dbReference type="PANTHER" id="PTHR21451">
    <property type="entry name" value="HISTONE H3 METHYLTRANSFERASE"/>
    <property type="match status" value="1"/>
</dbReference>
<dbReference type="InterPro" id="IPR030445">
    <property type="entry name" value="H3-K79_meTrfase"/>
</dbReference>
<keyword evidence="14" id="KW-1185">Reference proteome</keyword>
<dbReference type="SUPFAM" id="SSF53335">
    <property type="entry name" value="S-adenosyl-L-methionine-dependent methyltransferases"/>
    <property type="match status" value="1"/>
</dbReference>
<evidence type="ECO:0000313" key="13">
    <source>
        <dbReference type="EMBL" id="PBK88286.1"/>
    </source>
</evidence>
<dbReference type="GO" id="GO:0006281">
    <property type="term" value="P:DNA repair"/>
    <property type="evidence" value="ECO:0007669"/>
    <property type="project" value="TreeGrafter"/>
</dbReference>
<dbReference type="STRING" id="47427.A0A2H3DLF9"/>
<comment type="subcellular location">
    <subcellularLocation>
        <location evidence="1 11">Nucleus</location>
    </subcellularLocation>
</comment>
<evidence type="ECO:0000256" key="5">
    <source>
        <dbReference type="ARBA" id="ARBA00022679"/>
    </source>
</evidence>
<evidence type="ECO:0000256" key="8">
    <source>
        <dbReference type="ARBA" id="ARBA00023242"/>
    </source>
</evidence>
<evidence type="ECO:0000256" key="6">
    <source>
        <dbReference type="ARBA" id="ARBA00022691"/>
    </source>
</evidence>
<dbReference type="PROSITE" id="PS51569">
    <property type="entry name" value="DOT1"/>
    <property type="match status" value="1"/>
</dbReference>
<comment type="similarity">
    <text evidence="11">Belongs to the class I-like SAM-binding methyltransferase superfamily. DOT1 family.</text>
</comment>
<dbReference type="GO" id="GO:0005634">
    <property type="term" value="C:nucleus"/>
    <property type="evidence" value="ECO:0007669"/>
    <property type="project" value="UniProtKB-SubCell"/>
</dbReference>
<keyword evidence="8 11" id="KW-0539">Nucleus</keyword>
<evidence type="ECO:0000256" key="9">
    <source>
        <dbReference type="ARBA" id="ARBA00029821"/>
    </source>
</evidence>
<dbReference type="EMBL" id="KZ293673">
    <property type="protein sequence ID" value="PBK88286.1"/>
    <property type="molecule type" value="Genomic_DNA"/>
</dbReference>
<dbReference type="OrthoDB" id="443402at2759"/>
<dbReference type="InParanoid" id="A0A2H3DLF9"/>
<evidence type="ECO:0000259" key="12">
    <source>
        <dbReference type="PROSITE" id="PS51569"/>
    </source>
</evidence>
<name>A0A2H3DLF9_ARMGA</name>
<proteinExistence type="inferred from homology"/>
<keyword evidence="5 11" id="KW-0808">Transferase</keyword>
<evidence type="ECO:0000256" key="11">
    <source>
        <dbReference type="RuleBase" id="RU271113"/>
    </source>
</evidence>
<organism evidence="13 14">
    <name type="scientific">Armillaria gallica</name>
    <name type="common">Bulbous honey fungus</name>
    <name type="synonym">Armillaria bulbosa</name>
    <dbReference type="NCBI Taxonomy" id="47427"/>
    <lineage>
        <taxon>Eukaryota</taxon>
        <taxon>Fungi</taxon>
        <taxon>Dikarya</taxon>
        <taxon>Basidiomycota</taxon>
        <taxon>Agaricomycotina</taxon>
        <taxon>Agaricomycetes</taxon>
        <taxon>Agaricomycetidae</taxon>
        <taxon>Agaricales</taxon>
        <taxon>Marasmiineae</taxon>
        <taxon>Physalacriaceae</taxon>
        <taxon>Armillaria</taxon>
    </lineage>
</organism>
<evidence type="ECO:0000256" key="3">
    <source>
        <dbReference type="ARBA" id="ARBA00020987"/>
    </source>
</evidence>
<reference evidence="14" key="1">
    <citation type="journal article" date="2017" name="Nat. Ecol. Evol.">
        <title>Genome expansion and lineage-specific genetic innovations in the forest pathogenic fungi Armillaria.</title>
        <authorList>
            <person name="Sipos G."/>
            <person name="Prasanna A.N."/>
            <person name="Walter M.C."/>
            <person name="O'Connor E."/>
            <person name="Balint B."/>
            <person name="Krizsan K."/>
            <person name="Kiss B."/>
            <person name="Hess J."/>
            <person name="Varga T."/>
            <person name="Slot J."/>
            <person name="Riley R."/>
            <person name="Boka B."/>
            <person name="Rigling D."/>
            <person name="Barry K."/>
            <person name="Lee J."/>
            <person name="Mihaltcheva S."/>
            <person name="LaButti K."/>
            <person name="Lipzen A."/>
            <person name="Waldron R."/>
            <person name="Moloney N.M."/>
            <person name="Sperisen C."/>
            <person name="Kredics L."/>
            <person name="Vagvoelgyi C."/>
            <person name="Patrignani A."/>
            <person name="Fitzpatrick D."/>
            <person name="Nagy I."/>
            <person name="Doyle S."/>
            <person name="Anderson J.B."/>
            <person name="Grigoriev I.V."/>
            <person name="Gueldener U."/>
            <person name="Muensterkoetter M."/>
            <person name="Nagy L.G."/>
        </authorList>
    </citation>
    <scope>NUCLEOTIDE SEQUENCE [LARGE SCALE GENOMIC DNA]</scope>
    <source>
        <strain evidence="14">Ar21-2</strain>
    </source>
</reference>
<evidence type="ECO:0000256" key="4">
    <source>
        <dbReference type="ARBA" id="ARBA00022603"/>
    </source>
</evidence>
<comment type="activity regulation">
    <text evidence="11">Ubiquitination of histone H2B to form H2BK123ub1 is required for efficient DOT1 methyltransferase activity on histone H3.</text>
</comment>
<dbReference type="EC" id="2.1.1.360" evidence="2 11"/>
<dbReference type="GO" id="GO:0032259">
    <property type="term" value="P:methylation"/>
    <property type="evidence" value="ECO:0007669"/>
    <property type="project" value="UniProtKB-KW"/>
</dbReference>